<evidence type="ECO:0000313" key="7">
    <source>
        <dbReference type="EMBL" id="CUU38976.1"/>
    </source>
</evidence>
<evidence type="ECO:0000313" key="8">
    <source>
        <dbReference type="EMBL" id="TLD78275.1"/>
    </source>
</evidence>
<dbReference type="Proteomes" id="UP000064525">
    <property type="component" value="Chromosome I"/>
</dbReference>
<dbReference type="Gene3D" id="1.20.5.100">
    <property type="entry name" value="Cytochrome c1, transmembrane anchor, C-terminal"/>
    <property type="match status" value="1"/>
</dbReference>
<evidence type="ECO:0000256" key="4">
    <source>
        <dbReference type="PROSITE-ProRule" id="PRU00433"/>
    </source>
</evidence>
<evidence type="ECO:0000313" key="10">
    <source>
        <dbReference type="Proteomes" id="UP000064525"/>
    </source>
</evidence>
<dbReference type="EMBL" id="LN907858">
    <property type="protein sequence ID" value="CUU38976.1"/>
    <property type="molecule type" value="Genomic_DNA"/>
</dbReference>
<accession>A0A099UDM3</accession>
<keyword evidence="1 4" id="KW-0349">Heme</keyword>
<evidence type="ECO:0000256" key="3">
    <source>
        <dbReference type="ARBA" id="ARBA00023004"/>
    </source>
</evidence>
<keyword evidence="5" id="KW-1133">Transmembrane helix</keyword>
<evidence type="ECO:0000259" key="6">
    <source>
        <dbReference type="PROSITE" id="PS51007"/>
    </source>
</evidence>
<dbReference type="PROSITE" id="PS51007">
    <property type="entry name" value="CYTC"/>
    <property type="match status" value="2"/>
</dbReference>
<evidence type="ECO:0000256" key="1">
    <source>
        <dbReference type="ARBA" id="ARBA00022617"/>
    </source>
</evidence>
<organism evidence="7 10">
    <name type="scientific">Helicobacter typhlonius</name>
    <dbReference type="NCBI Taxonomy" id="76936"/>
    <lineage>
        <taxon>Bacteria</taxon>
        <taxon>Pseudomonadati</taxon>
        <taxon>Campylobacterota</taxon>
        <taxon>Epsilonproteobacteria</taxon>
        <taxon>Campylobacterales</taxon>
        <taxon>Helicobacteraceae</taxon>
        <taxon>Helicobacter</taxon>
    </lineage>
</organism>
<evidence type="ECO:0000256" key="2">
    <source>
        <dbReference type="ARBA" id="ARBA00022723"/>
    </source>
</evidence>
<protein>
    <submittedName>
        <fullName evidence="7 8">Cytochrome c1</fullName>
    </submittedName>
</protein>
<keyword evidence="9" id="KW-1185">Reference proteome</keyword>
<dbReference type="InterPro" id="IPR036909">
    <property type="entry name" value="Cyt_c-like_dom_sf"/>
</dbReference>
<evidence type="ECO:0000256" key="5">
    <source>
        <dbReference type="SAM" id="Phobius"/>
    </source>
</evidence>
<feature type="transmembrane region" description="Helical" evidence="5">
    <location>
        <begin position="341"/>
        <end position="359"/>
    </location>
</feature>
<reference evidence="7" key="2">
    <citation type="submission" date="2015-11" db="EMBL/GenBank/DDBJ databases">
        <authorList>
            <person name="Zhang Y."/>
            <person name="Guo Z."/>
        </authorList>
    </citation>
    <scope>NUCLEOTIDE SEQUENCE</scope>
    <source>
        <strain evidence="7">1</strain>
    </source>
</reference>
<dbReference type="Gene3D" id="1.10.760.10">
    <property type="entry name" value="Cytochrome c-like domain"/>
    <property type="match status" value="2"/>
</dbReference>
<dbReference type="GO" id="GO:0009055">
    <property type="term" value="F:electron transfer activity"/>
    <property type="evidence" value="ECO:0007669"/>
    <property type="project" value="InterPro"/>
</dbReference>
<dbReference type="AlphaFoldDB" id="A0A099UDM3"/>
<dbReference type="KEGG" id="hty:BN2458_PEG0089"/>
<sequence>MKEIKILAIIVIIVGVLYWGVEPLAHKTFHPEVAKADFAFNDLQDIDLSKGDAARGKEYVEKNCVACHTVNSVGIAGGEMTMYFRDNKEATIFTPDLSVAGAIYDEKFLANLILDPANALHLTHKFPNGDFPMTQYFGMTDDTKQEVSDIVAYLKSIGSISLKKQVLESQEFAAKKEAIEKAGHSSEQTQSQIATLEENLTNKAVFLNACSRCHTMKYDNVASRTSPESLDAYLGSPAPDLSMMIRAKGKHYLEHFINDPQNVSFKSIQDAIIQKEGSLPANDKKSPWQDDRDYSNLAKELGVMPVGLSMPRVGLTEEAQERVVAYLESVGDAKKEQRESLGIYIMIFFGVMSILAYLWKKRIWSEVH</sequence>
<dbReference type="OrthoDB" id="5351961at2"/>
<proteinExistence type="predicted"/>
<reference evidence="10" key="3">
    <citation type="submission" date="2015-11" db="EMBL/GenBank/DDBJ databases">
        <authorList>
            <person name="Anvar S.Y."/>
        </authorList>
    </citation>
    <scope>NUCLEOTIDE SEQUENCE [LARGE SCALE GENOMIC DNA]</scope>
</reference>
<dbReference type="Proteomes" id="UP000029925">
    <property type="component" value="Unassembled WGS sequence"/>
</dbReference>
<keyword evidence="5" id="KW-0472">Membrane</keyword>
<dbReference type="PATRIC" id="fig|76936.10.peg.88"/>
<dbReference type="GO" id="GO:0020037">
    <property type="term" value="F:heme binding"/>
    <property type="evidence" value="ECO:0007669"/>
    <property type="project" value="InterPro"/>
</dbReference>
<dbReference type="GO" id="GO:0046872">
    <property type="term" value="F:metal ion binding"/>
    <property type="evidence" value="ECO:0007669"/>
    <property type="project" value="UniProtKB-KW"/>
</dbReference>
<evidence type="ECO:0000313" key="9">
    <source>
        <dbReference type="Proteomes" id="UP000029925"/>
    </source>
</evidence>
<dbReference type="SUPFAM" id="SSF46626">
    <property type="entry name" value="Cytochrome c"/>
    <property type="match status" value="2"/>
</dbReference>
<reference evidence="8 9" key="1">
    <citation type="journal article" date="2014" name="Genome Announc.">
        <title>Draft genome sequences of eight enterohepatic helicobacter species isolated from both laboratory and wild rodents.</title>
        <authorList>
            <person name="Sheh A."/>
            <person name="Shen Z."/>
            <person name="Fox J.G."/>
        </authorList>
    </citation>
    <scope>NUCLEOTIDE SEQUENCE [LARGE SCALE GENOMIC DNA]</scope>
    <source>
        <strain evidence="8 9">MIT 98-6810</strain>
    </source>
</reference>
<dbReference type="InterPro" id="IPR021195">
    <property type="entry name" value="Ubol_Cyt_c_Rdtase_Cyt_c_su_prd"/>
</dbReference>
<keyword evidence="3 4" id="KW-0408">Iron</keyword>
<keyword evidence="5" id="KW-0812">Transmembrane</keyword>
<dbReference type="EMBL" id="JRPF02000007">
    <property type="protein sequence ID" value="TLD78275.1"/>
    <property type="molecule type" value="Genomic_DNA"/>
</dbReference>
<gene>
    <name evidence="7" type="ORF">BN2458_PEG0089</name>
    <name evidence="8" type="ORF">LS75_006620</name>
</gene>
<feature type="transmembrane region" description="Helical" evidence="5">
    <location>
        <begin position="6"/>
        <end position="25"/>
    </location>
</feature>
<keyword evidence="2 4" id="KW-0479">Metal-binding</keyword>
<feature type="domain" description="Cytochrome c" evidence="6">
    <location>
        <begin position="197"/>
        <end position="331"/>
    </location>
</feature>
<dbReference type="Pfam" id="PF00034">
    <property type="entry name" value="Cytochrom_C"/>
    <property type="match status" value="1"/>
</dbReference>
<dbReference type="PIRSF" id="PIRSF019225">
    <property type="entry name" value="Ubol_Cyt_c_Rdtase_Cyt_c_su_prd"/>
    <property type="match status" value="1"/>
</dbReference>
<name>A0A099UDM3_9HELI</name>
<dbReference type="RefSeq" id="WP_034325871.1">
    <property type="nucleotide sequence ID" value="NZ_CAJTQN010000008.1"/>
</dbReference>
<dbReference type="InterPro" id="IPR009056">
    <property type="entry name" value="Cyt_c-like_dom"/>
</dbReference>
<dbReference type="STRING" id="76936.BN2458_PEG0089"/>
<dbReference type="GeneID" id="78150460"/>
<feature type="domain" description="Cytochrome c" evidence="6">
    <location>
        <begin position="51"/>
        <end position="158"/>
    </location>
</feature>